<gene>
    <name evidence="1" type="ORF">CDEB00056_LOCUS8268</name>
</gene>
<dbReference type="AlphaFoldDB" id="A0A7S3V8H0"/>
<dbReference type="Gene3D" id="2.120.10.30">
    <property type="entry name" value="TolB, C-terminal domain"/>
    <property type="match status" value="1"/>
</dbReference>
<evidence type="ECO:0000313" key="1">
    <source>
        <dbReference type="EMBL" id="CAE0463427.1"/>
    </source>
</evidence>
<protein>
    <recommendedName>
        <fullName evidence="2">Glucose/Sorbosone dehydrogenase domain-containing protein</fullName>
    </recommendedName>
</protein>
<sequence>MNTSQLPAGVTLDWNLGSAGQTYKVKSMTETHSLNEVILVMTSSTLPVGWDKADAELPAKGAYSQWVCGPEEFFWMRDIFRPGVLPVCSDVGAGQESFTGYDVFVTYAINDEGNLNNPRPFFVAENYVGPGHLGGGIATLGNGDILYSVGDCSHFGIDGTYPPQINSEHCGKIMRIKNSETERKYKIVAKGVRNPQQMRIFRRRGQSLLGFMDIGGATAEEVNAYPLRKIQRTEQIENFGWGRNQEDGKAREGTFYVGPGNGLKLGSDEPPCEESAPIGEAGFIQPWIQFGRTPTDFFYAISSFAVPTKGLDELKLIWSEFNTGMLLGTKQNPKFDGKYKGPARSFKIRLYDTSLNELKNGLNDLVQEELGEVGYYRGDPRLFHYPDGSAGVFIERTGVFYKLTEIML</sequence>
<accession>A0A7S3V8H0</accession>
<dbReference type="InterPro" id="IPR011042">
    <property type="entry name" value="6-blade_b-propeller_TolB-like"/>
</dbReference>
<reference evidence="1" key="1">
    <citation type="submission" date="2021-01" db="EMBL/GenBank/DDBJ databases">
        <authorList>
            <person name="Corre E."/>
            <person name="Pelletier E."/>
            <person name="Niang G."/>
            <person name="Scheremetjew M."/>
            <person name="Finn R."/>
            <person name="Kale V."/>
            <person name="Holt S."/>
            <person name="Cochrane G."/>
            <person name="Meng A."/>
            <person name="Brown T."/>
            <person name="Cohen L."/>
        </authorList>
    </citation>
    <scope>NUCLEOTIDE SEQUENCE</scope>
    <source>
        <strain evidence="1">MM31A-1</strain>
    </source>
</reference>
<organism evidence="1">
    <name type="scientific">Chaetoceros debilis</name>
    <dbReference type="NCBI Taxonomy" id="122233"/>
    <lineage>
        <taxon>Eukaryota</taxon>
        <taxon>Sar</taxon>
        <taxon>Stramenopiles</taxon>
        <taxon>Ochrophyta</taxon>
        <taxon>Bacillariophyta</taxon>
        <taxon>Coscinodiscophyceae</taxon>
        <taxon>Chaetocerotophycidae</taxon>
        <taxon>Chaetocerotales</taxon>
        <taxon>Chaetocerotaceae</taxon>
        <taxon>Chaetoceros</taxon>
    </lineage>
</organism>
<dbReference type="EMBL" id="HBIO01010677">
    <property type="protein sequence ID" value="CAE0463427.1"/>
    <property type="molecule type" value="Transcribed_RNA"/>
</dbReference>
<name>A0A7S3V8H0_9STRA</name>
<evidence type="ECO:0008006" key="2">
    <source>
        <dbReference type="Google" id="ProtNLM"/>
    </source>
</evidence>
<proteinExistence type="predicted"/>